<dbReference type="InterPro" id="IPR045017">
    <property type="entry name" value="DECR2-like"/>
</dbReference>
<dbReference type="PRINTS" id="PR00081">
    <property type="entry name" value="GDHRDH"/>
</dbReference>
<dbReference type="SUPFAM" id="SSF51735">
    <property type="entry name" value="NAD(P)-binding Rossmann-fold domains"/>
    <property type="match status" value="1"/>
</dbReference>
<accession>A0A167RER9</accession>
<comment type="catalytic activity">
    <reaction evidence="6">
        <text>a (2E,4E)-dienoyl-CoA + NADPH + H(+) = a 4,5-saturated-(3E)-enoyl-CoA + NADP(+)</text>
        <dbReference type="Rhea" id="RHEA:45912"/>
        <dbReference type="ChEBI" id="CHEBI:15378"/>
        <dbReference type="ChEBI" id="CHEBI:57783"/>
        <dbReference type="ChEBI" id="CHEBI:58349"/>
        <dbReference type="ChEBI" id="CHEBI:85101"/>
        <dbReference type="ChEBI" id="CHEBI:85493"/>
        <dbReference type="EC" id="1.3.1.124"/>
    </reaction>
</comment>
<keyword evidence="2" id="KW-0067">ATP-binding</keyword>
<evidence type="ECO:0000259" key="9">
    <source>
        <dbReference type="Pfam" id="PF00176"/>
    </source>
</evidence>
<proteinExistence type="predicted"/>
<evidence type="ECO:0000256" key="2">
    <source>
        <dbReference type="ARBA" id="ARBA00022840"/>
    </source>
</evidence>
<evidence type="ECO:0000256" key="8">
    <source>
        <dbReference type="SAM" id="MobiDB-lite"/>
    </source>
</evidence>
<dbReference type="InterPro" id="IPR038718">
    <property type="entry name" value="SNF2-like_sf"/>
</dbReference>
<gene>
    <name evidence="10" type="ORF">SPI_06596</name>
</gene>
<evidence type="ECO:0000256" key="7">
    <source>
        <dbReference type="ARBA" id="ARBA00048340"/>
    </source>
</evidence>
<evidence type="ECO:0000256" key="1">
    <source>
        <dbReference type="ARBA" id="ARBA00022741"/>
    </source>
</evidence>
<dbReference type="Gene3D" id="3.40.50.10810">
    <property type="entry name" value="Tandem AAA-ATPase domain"/>
    <property type="match status" value="1"/>
</dbReference>
<dbReference type="SUPFAM" id="SSF52540">
    <property type="entry name" value="P-loop containing nucleoside triphosphate hydrolases"/>
    <property type="match status" value="1"/>
</dbReference>
<protein>
    <recommendedName>
        <fullName evidence="5">2,4-dienoyl-CoA reductase [(3E)-enoyl-CoA-producing]</fullName>
        <ecNumber evidence="5">1.3.1.124</ecNumber>
    </recommendedName>
</protein>
<organism evidence="10 11">
    <name type="scientific">Niveomyces insectorum RCEF 264</name>
    <dbReference type="NCBI Taxonomy" id="1081102"/>
    <lineage>
        <taxon>Eukaryota</taxon>
        <taxon>Fungi</taxon>
        <taxon>Dikarya</taxon>
        <taxon>Ascomycota</taxon>
        <taxon>Pezizomycotina</taxon>
        <taxon>Sordariomycetes</taxon>
        <taxon>Hypocreomycetidae</taxon>
        <taxon>Hypocreales</taxon>
        <taxon>Cordycipitaceae</taxon>
        <taxon>Niveomyces</taxon>
    </lineage>
</organism>
<dbReference type="Proteomes" id="UP000076874">
    <property type="component" value="Unassembled WGS sequence"/>
</dbReference>
<name>A0A167RER9_9HYPO</name>
<dbReference type="Pfam" id="PF00176">
    <property type="entry name" value="SNF2-rel_dom"/>
    <property type="match status" value="1"/>
</dbReference>
<dbReference type="GO" id="GO:0008670">
    <property type="term" value="F:2,4-dienoyl-CoA reductase (NADPH) activity"/>
    <property type="evidence" value="ECO:0007669"/>
    <property type="project" value="InterPro"/>
</dbReference>
<dbReference type="InterPro" id="IPR002347">
    <property type="entry name" value="SDR_fam"/>
</dbReference>
<keyword evidence="1" id="KW-0547">Nucleotide-binding</keyword>
<dbReference type="PANTHER" id="PTHR43296:SF2">
    <property type="entry name" value="PEROXISOMAL 2,4-DIENOYL-COA REDUCTASE [(3E)-ENOYL-COA-PRODUCING]"/>
    <property type="match status" value="1"/>
</dbReference>
<feature type="domain" description="SNF2 N-terminal" evidence="9">
    <location>
        <begin position="334"/>
        <end position="406"/>
    </location>
</feature>
<dbReference type="AlphaFoldDB" id="A0A167RER9"/>
<sequence length="409" mass="42459">MGKDASGFLSPVWREGIFSGRVAFVTGGAGDICSAQTRALVYLGANACIIGRNPAKTEAAAKAIATVRDGARVIGIGNVDVRNFDDLKRAADRCAAELGSIDIVIAGAAGNFIAPLSGLSPNAFKAVMDIDVLGTFNTVKATIDHLVASASGETAPAARFLAVSATFHYTGMPLQAHVSAAKAAVDNIVASVALEYGPRGVLANVVAPGPVANTEGMARLASAATLGGEEGNRRRGGAPSSPSGRWSTVRDIAEATVYLCSAAADNINGHVLVVDGGTWRRQGGSTGVGLDPGMEYPNFLLDGAFSAHLKDGRKPPGRAKLNHSLCVVSVKNRHGRARRAKAVCALDASSRWAVTGTPLQNRLSDLAALLSFVRAHPYDGPKRYEANIARPWKAGEDEKAAKRLKALSK</sequence>
<dbReference type="OrthoDB" id="2136131at2759"/>
<comment type="catalytic activity">
    <reaction evidence="7">
        <text>a (2E,4Z)-dienoyl-CoA + NADPH + H(+) = a 4,5-saturated-(3E)-enoyl-CoA + NADP(+)</text>
        <dbReference type="Rhea" id="RHEA:61892"/>
        <dbReference type="ChEBI" id="CHEBI:15378"/>
        <dbReference type="ChEBI" id="CHEBI:57783"/>
        <dbReference type="ChEBI" id="CHEBI:58349"/>
        <dbReference type="ChEBI" id="CHEBI:85099"/>
        <dbReference type="ChEBI" id="CHEBI:85493"/>
        <dbReference type="EC" id="1.3.1.124"/>
    </reaction>
</comment>
<dbReference type="InterPro" id="IPR027417">
    <property type="entry name" value="P-loop_NTPase"/>
</dbReference>
<evidence type="ECO:0000313" key="11">
    <source>
        <dbReference type="Proteomes" id="UP000076874"/>
    </source>
</evidence>
<dbReference type="GO" id="GO:0009062">
    <property type="term" value="P:fatty acid catabolic process"/>
    <property type="evidence" value="ECO:0007669"/>
    <property type="project" value="InterPro"/>
</dbReference>
<dbReference type="InterPro" id="IPR036291">
    <property type="entry name" value="NAD(P)-bd_dom_sf"/>
</dbReference>
<dbReference type="STRING" id="1081102.A0A167RER9"/>
<dbReference type="Pfam" id="PF13561">
    <property type="entry name" value="adh_short_C2"/>
    <property type="match status" value="1"/>
</dbReference>
<dbReference type="EC" id="1.3.1.124" evidence="5"/>
<evidence type="ECO:0000256" key="3">
    <source>
        <dbReference type="ARBA" id="ARBA00022857"/>
    </source>
</evidence>
<evidence type="ECO:0000313" key="10">
    <source>
        <dbReference type="EMBL" id="OAA58523.1"/>
    </source>
</evidence>
<evidence type="ECO:0000256" key="5">
    <source>
        <dbReference type="ARBA" id="ARBA00026117"/>
    </source>
</evidence>
<dbReference type="GO" id="GO:0005777">
    <property type="term" value="C:peroxisome"/>
    <property type="evidence" value="ECO:0007669"/>
    <property type="project" value="TreeGrafter"/>
</dbReference>
<evidence type="ECO:0000256" key="6">
    <source>
        <dbReference type="ARBA" id="ARBA00048009"/>
    </source>
</evidence>
<dbReference type="PANTHER" id="PTHR43296">
    <property type="entry name" value="PEROXISOMAL 2,4-DIENOYL-COA REDUCTASE"/>
    <property type="match status" value="1"/>
</dbReference>
<dbReference type="EMBL" id="AZHD01000012">
    <property type="protein sequence ID" value="OAA58523.1"/>
    <property type="molecule type" value="Genomic_DNA"/>
</dbReference>
<reference evidence="10 11" key="1">
    <citation type="journal article" date="2016" name="Genome Biol. Evol.">
        <title>Divergent and convergent evolution of fungal pathogenicity.</title>
        <authorList>
            <person name="Shang Y."/>
            <person name="Xiao G."/>
            <person name="Zheng P."/>
            <person name="Cen K."/>
            <person name="Zhan S."/>
            <person name="Wang C."/>
        </authorList>
    </citation>
    <scope>NUCLEOTIDE SEQUENCE [LARGE SCALE GENOMIC DNA]</scope>
    <source>
        <strain evidence="10 11">RCEF 264</strain>
    </source>
</reference>
<comment type="caution">
    <text evidence="10">The sequence shown here is derived from an EMBL/GenBank/DDBJ whole genome shotgun (WGS) entry which is preliminary data.</text>
</comment>
<dbReference type="InterPro" id="IPR000330">
    <property type="entry name" value="SNF2_N"/>
</dbReference>
<keyword evidence="4" id="KW-0560">Oxidoreductase</keyword>
<evidence type="ECO:0000256" key="4">
    <source>
        <dbReference type="ARBA" id="ARBA00023002"/>
    </source>
</evidence>
<keyword evidence="3" id="KW-0521">NADP</keyword>
<keyword evidence="11" id="KW-1185">Reference proteome</keyword>
<dbReference type="GO" id="GO:0005524">
    <property type="term" value="F:ATP binding"/>
    <property type="evidence" value="ECO:0007669"/>
    <property type="project" value="InterPro"/>
</dbReference>
<dbReference type="Gene3D" id="3.40.50.720">
    <property type="entry name" value="NAD(P)-binding Rossmann-like Domain"/>
    <property type="match status" value="1"/>
</dbReference>
<feature type="region of interest" description="Disordered" evidence="8">
    <location>
        <begin position="224"/>
        <end position="246"/>
    </location>
</feature>